<keyword evidence="3" id="KW-1003">Cell membrane</keyword>
<evidence type="ECO:0000256" key="4">
    <source>
        <dbReference type="ARBA" id="ARBA00022692"/>
    </source>
</evidence>
<protein>
    <submittedName>
        <fullName evidence="9">Hemolysin III family protein</fullName>
    </submittedName>
</protein>
<dbReference type="RefSeq" id="WP_123209920.1">
    <property type="nucleotide sequence ID" value="NZ_RJVO01000001.1"/>
</dbReference>
<evidence type="ECO:0000256" key="5">
    <source>
        <dbReference type="ARBA" id="ARBA00022989"/>
    </source>
</evidence>
<keyword evidence="6 8" id="KW-0472">Membrane</keyword>
<name>A0A3N0VM15_9GAMM</name>
<sequence length="237" mass="25317">MRRQASPAPARPARVRVTLPDSIYSLGEEIAHALSHGVGAFAAIAGLAVLVAKAALYGNAWHVVSASVFGATLILMYTASALFHSIPLPRSKQVLRVIDHCCIYLLIAGTYTPFTLVTLHGPWGWSLFALTWGLAAVGVVFKIFTTGRYEALSLAVYLAMGWCAVLAIKPLLAALPAGGLWLLLAGGLSYSLGVVFYAWEKLPYHHAIWHLFVLAGSVLHYFAVLFYVIPSGAIGGG</sequence>
<dbReference type="EMBL" id="RJVO01000001">
    <property type="protein sequence ID" value="ROH93068.1"/>
    <property type="molecule type" value="Genomic_DNA"/>
</dbReference>
<accession>A0A3N0VM15</accession>
<dbReference type="GO" id="GO:0046872">
    <property type="term" value="F:metal ion binding"/>
    <property type="evidence" value="ECO:0007669"/>
    <property type="project" value="UniProtKB-KW"/>
</dbReference>
<reference evidence="9 10" key="1">
    <citation type="submission" date="2018-10" db="EMBL/GenBank/DDBJ databases">
        <authorList>
            <person name="Chen W.-M."/>
        </authorList>
    </citation>
    <scope>NUCLEOTIDE SEQUENCE [LARGE SCALE GENOMIC DNA]</scope>
    <source>
        <strain evidence="9 10">THS-13</strain>
    </source>
</reference>
<dbReference type="PANTHER" id="PTHR20855">
    <property type="entry name" value="ADIPOR/PROGESTIN RECEPTOR-RELATED"/>
    <property type="match status" value="1"/>
</dbReference>
<organism evidence="9 10">
    <name type="scientific">Stagnimonas aquatica</name>
    <dbReference type="NCBI Taxonomy" id="2689987"/>
    <lineage>
        <taxon>Bacteria</taxon>
        <taxon>Pseudomonadati</taxon>
        <taxon>Pseudomonadota</taxon>
        <taxon>Gammaproteobacteria</taxon>
        <taxon>Nevskiales</taxon>
        <taxon>Nevskiaceae</taxon>
        <taxon>Stagnimonas</taxon>
    </lineage>
</organism>
<evidence type="ECO:0000256" key="6">
    <source>
        <dbReference type="ARBA" id="ARBA00023136"/>
    </source>
</evidence>
<comment type="subcellular location">
    <subcellularLocation>
        <location evidence="1">Cell membrane</location>
        <topology evidence="1">Multi-pass membrane protein</topology>
    </subcellularLocation>
</comment>
<keyword evidence="5 8" id="KW-1133">Transmembrane helix</keyword>
<evidence type="ECO:0000256" key="2">
    <source>
        <dbReference type="ARBA" id="ARBA00008488"/>
    </source>
</evidence>
<dbReference type="InterPro" id="IPR004254">
    <property type="entry name" value="AdipoR/HlyIII-related"/>
</dbReference>
<evidence type="ECO:0000313" key="10">
    <source>
        <dbReference type="Proteomes" id="UP000282106"/>
    </source>
</evidence>
<keyword evidence="7" id="KW-0479">Metal-binding</keyword>
<feature type="transmembrane region" description="Helical" evidence="8">
    <location>
        <begin position="97"/>
        <end position="117"/>
    </location>
</feature>
<dbReference type="InParanoid" id="A0A3N0VM15"/>
<feature type="binding site" evidence="7">
    <location>
        <position position="206"/>
    </location>
    <ligand>
        <name>Zn(2+)</name>
        <dbReference type="ChEBI" id="CHEBI:29105"/>
    </ligand>
</feature>
<evidence type="ECO:0000256" key="8">
    <source>
        <dbReference type="SAM" id="Phobius"/>
    </source>
</evidence>
<dbReference type="FunCoup" id="A0A3N0VM15">
    <property type="interactions" value="74"/>
</dbReference>
<evidence type="ECO:0000256" key="7">
    <source>
        <dbReference type="PIRSR" id="PIRSR604254-1"/>
    </source>
</evidence>
<feature type="transmembrane region" description="Helical" evidence="8">
    <location>
        <begin position="178"/>
        <end position="199"/>
    </location>
</feature>
<feature type="binding site" evidence="7">
    <location>
        <position position="210"/>
    </location>
    <ligand>
        <name>Zn(2+)</name>
        <dbReference type="ChEBI" id="CHEBI:29105"/>
    </ligand>
</feature>
<dbReference type="AlphaFoldDB" id="A0A3N0VM15"/>
<feature type="binding site" evidence="7">
    <location>
        <position position="84"/>
    </location>
    <ligand>
        <name>Zn(2+)</name>
        <dbReference type="ChEBI" id="CHEBI:29105"/>
    </ligand>
</feature>
<feature type="transmembrane region" description="Helical" evidence="8">
    <location>
        <begin position="63"/>
        <end position="85"/>
    </location>
</feature>
<evidence type="ECO:0000313" key="9">
    <source>
        <dbReference type="EMBL" id="ROH93068.1"/>
    </source>
</evidence>
<proteinExistence type="inferred from homology"/>
<feature type="transmembrane region" description="Helical" evidence="8">
    <location>
        <begin position="211"/>
        <end position="229"/>
    </location>
</feature>
<comment type="similarity">
    <text evidence="2">Belongs to the UPF0073 (Hly-III) family.</text>
</comment>
<evidence type="ECO:0000256" key="3">
    <source>
        <dbReference type="ARBA" id="ARBA00022475"/>
    </source>
</evidence>
<dbReference type="InterPro" id="IPR005744">
    <property type="entry name" value="Hy-lIII"/>
</dbReference>
<dbReference type="GO" id="GO:0140911">
    <property type="term" value="F:pore-forming activity"/>
    <property type="evidence" value="ECO:0007669"/>
    <property type="project" value="InterPro"/>
</dbReference>
<dbReference type="PANTHER" id="PTHR20855:SF3">
    <property type="entry name" value="LD03007P"/>
    <property type="match status" value="1"/>
</dbReference>
<evidence type="ECO:0000256" key="1">
    <source>
        <dbReference type="ARBA" id="ARBA00004651"/>
    </source>
</evidence>
<comment type="caution">
    <text evidence="9">The sequence shown here is derived from an EMBL/GenBank/DDBJ whole genome shotgun (WGS) entry which is preliminary data.</text>
</comment>
<feature type="transmembrane region" description="Helical" evidence="8">
    <location>
        <begin position="38"/>
        <end position="57"/>
    </location>
</feature>
<dbReference type="NCBIfam" id="TIGR01065">
    <property type="entry name" value="hlyIII"/>
    <property type="match status" value="1"/>
</dbReference>
<keyword evidence="4 8" id="KW-0812">Transmembrane</keyword>
<feature type="transmembrane region" description="Helical" evidence="8">
    <location>
        <begin position="151"/>
        <end position="172"/>
    </location>
</feature>
<keyword evidence="7" id="KW-0862">Zinc</keyword>
<gene>
    <name evidence="9" type="ORF">ED208_00585</name>
</gene>
<dbReference type="Pfam" id="PF03006">
    <property type="entry name" value="HlyIII"/>
    <property type="match status" value="1"/>
</dbReference>
<dbReference type="GO" id="GO:0005886">
    <property type="term" value="C:plasma membrane"/>
    <property type="evidence" value="ECO:0007669"/>
    <property type="project" value="UniProtKB-SubCell"/>
</dbReference>
<feature type="transmembrane region" description="Helical" evidence="8">
    <location>
        <begin position="123"/>
        <end position="144"/>
    </location>
</feature>
<dbReference type="Proteomes" id="UP000282106">
    <property type="component" value="Unassembled WGS sequence"/>
</dbReference>
<keyword evidence="10" id="KW-1185">Reference proteome</keyword>